<dbReference type="GO" id="GO:0006352">
    <property type="term" value="P:DNA-templated transcription initiation"/>
    <property type="evidence" value="ECO:0007669"/>
    <property type="project" value="InterPro"/>
</dbReference>
<organism evidence="3 4">
    <name type="scientific">Butyrivibrio fibrisolvens</name>
    <dbReference type="NCBI Taxonomy" id="831"/>
    <lineage>
        <taxon>Bacteria</taxon>
        <taxon>Bacillati</taxon>
        <taxon>Bacillota</taxon>
        <taxon>Clostridia</taxon>
        <taxon>Lachnospirales</taxon>
        <taxon>Lachnospiraceae</taxon>
        <taxon>Butyrivibrio</taxon>
    </lineage>
</organism>
<dbReference type="EMBL" id="FOGJ01000024">
    <property type="protein sequence ID" value="SES22818.1"/>
    <property type="molecule type" value="Genomic_DNA"/>
</dbReference>
<keyword evidence="5" id="KW-1185">Reference proteome</keyword>
<evidence type="ECO:0000313" key="4">
    <source>
        <dbReference type="Proteomes" id="UP000182584"/>
    </source>
</evidence>
<dbReference type="Proteomes" id="UP000245488">
    <property type="component" value="Chromosome"/>
</dbReference>
<gene>
    <name evidence="2" type="ORF">CPT75_10830</name>
    <name evidence="3" type="ORF">SAMN04487884_1248</name>
</gene>
<evidence type="ECO:0000313" key="2">
    <source>
        <dbReference type="EMBL" id="PWT27551.1"/>
    </source>
</evidence>
<feature type="domain" description="Helix-turn-helix conjugative transposon-like" evidence="1">
    <location>
        <begin position="10"/>
        <end position="67"/>
    </location>
</feature>
<dbReference type="Gene3D" id="1.10.1740.10">
    <property type="match status" value="1"/>
</dbReference>
<dbReference type="InterPro" id="IPR013325">
    <property type="entry name" value="RNA_pol_sigma_r2"/>
</dbReference>
<dbReference type="RefSeq" id="WP_027215711.1">
    <property type="nucleotide sequence ID" value="NZ_CM009896.1"/>
</dbReference>
<dbReference type="Proteomes" id="UP000182584">
    <property type="component" value="Unassembled WGS sequence"/>
</dbReference>
<evidence type="ECO:0000313" key="5">
    <source>
        <dbReference type="Proteomes" id="UP000245488"/>
    </source>
</evidence>
<dbReference type="GO" id="GO:0003700">
    <property type="term" value="F:DNA-binding transcription factor activity"/>
    <property type="evidence" value="ECO:0007669"/>
    <property type="project" value="InterPro"/>
</dbReference>
<dbReference type="EMBL" id="NXNG01000001">
    <property type="protein sequence ID" value="PWT27551.1"/>
    <property type="molecule type" value="Genomic_DNA"/>
</dbReference>
<evidence type="ECO:0000313" key="3">
    <source>
        <dbReference type="EMBL" id="SES22818.1"/>
    </source>
</evidence>
<accession>A0A1H9VMQ8</accession>
<reference evidence="3 4" key="1">
    <citation type="submission" date="2016-10" db="EMBL/GenBank/DDBJ databases">
        <authorList>
            <person name="de Groot N.N."/>
        </authorList>
    </citation>
    <scope>NUCLEOTIDE SEQUENCE [LARGE SCALE GENOMIC DNA]</scope>
    <source>
        <strain evidence="3 4">AR40</strain>
    </source>
</reference>
<dbReference type="AlphaFoldDB" id="A0A1H9VMQ8"/>
<protein>
    <submittedName>
        <fullName evidence="3">Helix-turn-helix domain-containing protein</fullName>
    </submittedName>
</protein>
<dbReference type="InterPro" id="IPR024760">
    <property type="entry name" value="HTH_dom_conjug_TS-like"/>
</dbReference>
<dbReference type="OrthoDB" id="9780326at2"/>
<reference evidence="2 5" key="2">
    <citation type="submission" date="2017-09" db="EMBL/GenBank/DDBJ databases">
        <title>High-quality draft genome sequence of Butyrivibrio fibrisolvens INBov1, isolated from cow rumen.</title>
        <authorList>
            <person name="Rodriguez Hernaez J."/>
            <person name="Rivarola M."/>
            <person name="Paniego N."/>
            <person name="Cravero S."/>
            <person name="Ceron Cucchi M."/>
            <person name="Martinez M.C."/>
        </authorList>
    </citation>
    <scope>NUCLEOTIDE SEQUENCE [LARGE SCALE GENOMIC DNA]</scope>
    <source>
        <strain evidence="2 5">INBov1</strain>
    </source>
</reference>
<dbReference type="Pfam" id="PF12645">
    <property type="entry name" value="HTH_16"/>
    <property type="match status" value="1"/>
</dbReference>
<sequence length="72" mass="8624">MEEEKIIIDYDMIIAAKSGSMQALGYILDRHSDYINRVVYHIAPWLNKQCREECSQEIMMALMRLIREKYRV</sequence>
<dbReference type="SUPFAM" id="SSF88946">
    <property type="entry name" value="Sigma2 domain of RNA polymerase sigma factors"/>
    <property type="match status" value="1"/>
</dbReference>
<name>A0A1H9VMQ8_BUTFI</name>
<proteinExistence type="predicted"/>
<evidence type="ECO:0000259" key="1">
    <source>
        <dbReference type="Pfam" id="PF12645"/>
    </source>
</evidence>